<name>A0AAV4C9H6_9GAST</name>
<dbReference type="PANTHER" id="PTHR22799">
    <property type="entry name" value="TETRANECTIN-RELATED"/>
    <property type="match status" value="1"/>
</dbReference>
<keyword evidence="5" id="KW-0472">Membrane</keyword>
<keyword evidence="3" id="KW-0732">Signal</keyword>
<dbReference type="CDD" id="cd00037">
    <property type="entry name" value="CLECT"/>
    <property type="match status" value="1"/>
</dbReference>
<evidence type="ECO:0000256" key="4">
    <source>
        <dbReference type="ARBA" id="ARBA00022734"/>
    </source>
</evidence>
<comment type="subcellular location">
    <subcellularLocation>
        <location evidence="1">Secreted</location>
    </subcellularLocation>
</comment>
<keyword evidence="8" id="KW-1185">Reference proteome</keyword>
<dbReference type="Gene3D" id="3.10.100.10">
    <property type="entry name" value="Mannose-Binding Protein A, subunit A"/>
    <property type="match status" value="1"/>
</dbReference>
<keyword evidence="2" id="KW-0964">Secreted</keyword>
<dbReference type="SUPFAM" id="SSF56436">
    <property type="entry name" value="C-type lectin-like"/>
    <property type="match status" value="1"/>
</dbReference>
<dbReference type="SMART" id="SM00034">
    <property type="entry name" value="CLECT"/>
    <property type="match status" value="1"/>
</dbReference>
<dbReference type="GO" id="GO:0005615">
    <property type="term" value="C:extracellular space"/>
    <property type="evidence" value="ECO:0007669"/>
    <property type="project" value="TreeGrafter"/>
</dbReference>
<comment type="caution">
    <text evidence="7">The sequence shown here is derived from an EMBL/GenBank/DDBJ whole genome shotgun (WGS) entry which is preliminary data.</text>
</comment>
<sequence>MFHQFLLDLHPVIMSLFPILLLLIILVETSMQEDVRYYSSQVLRGSKYYVSKKHEPFNLAKMNDRCKKLGGYLVQIDNKQEHTDVSFIAYDARGLGPFFTGITDEGSEGRYYYYNDKKPAKYLKWRWFQPDNWKGREHCVVFWSYRFNDLWCGKRGRYICEVPV</sequence>
<evidence type="ECO:0000256" key="1">
    <source>
        <dbReference type="ARBA" id="ARBA00004613"/>
    </source>
</evidence>
<dbReference type="InterPro" id="IPR016187">
    <property type="entry name" value="CTDL_fold"/>
</dbReference>
<evidence type="ECO:0000313" key="8">
    <source>
        <dbReference type="Proteomes" id="UP000735302"/>
    </source>
</evidence>
<dbReference type="EMBL" id="BLXT01005988">
    <property type="protein sequence ID" value="GFO28050.1"/>
    <property type="molecule type" value="Genomic_DNA"/>
</dbReference>
<keyword evidence="5" id="KW-1133">Transmembrane helix</keyword>
<dbReference type="PROSITE" id="PS50041">
    <property type="entry name" value="C_TYPE_LECTIN_2"/>
    <property type="match status" value="1"/>
</dbReference>
<accession>A0AAV4C9H6</accession>
<protein>
    <submittedName>
        <fullName evidence="7">C-type lectin mannose-binding isoform</fullName>
    </submittedName>
</protein>
<evidence type="ECO:0000259" key="6">
    <source>
        <dbReference type="PROSITE" id="PS50041"/>
    </source>
</evidence>
<dbReference type="AlphaFoldDB" id="A0AAV4C9H6"/>
<organism evidence="7 8">
    <name type="scientific">Plakobranchus ocellatus</name>
    <dbReference type="NCBI Taxonomy" id="259542"/>
    <lineage>
        <taxon>Eukaryota</taxon>
        <taxon>Metazoa</taxon>
        <taxon>Spiralia</taxon>
        <taxon>Lophotrochozoa</taxon>
        <taxon>Mollusca</taxon>
        <taxon>Gastropoda</taxon>
        <taxon>Heterobranchia</taxon>
        <taxon>Euthyneura</taxon>
        <taxon>Panpulmonata</taxon>
        <taxon>Sacoglossa</taxon>
        <taxon>Placobranchoidea</taxon>
        <taxon>Plakobranchidae</taxon>
        <taxon>Plakobranchus</taxon>
    </lineage>
</organism>
<evidence type="ECO:0000256" key="5">
    <source>
        <dbReference type="SAM" id="Phobius"/>
    </source>
</evidence>
<gene>
    <name evidence="7" type="ORF">PoB_005455500</name>
</gene>
<evidence type="ECO:0000256" key="3">
    <source>
        <dbReference type="ARBA" id="ARBA00022729"/>
    </source>
</evidence>
<reference evidence="7 8" key="1">
    <citation type="journal article" date="2021" name="Elife">
        <title>Chloroplast acquisition without the gene transfer in kleptoplastic sea slugs, Plakobranchus ocellatus.</title>
        <authorList>
            <person name="Maeda T."/>
            <person name="Takahashi S."/>
            <person name="Yoshida T."/>
            <person name="Shimamura S."/>
            <person name="Takaki Y."/>
            <person name="Nagai Y."/>
            <person name="Toyoda A."/>
            <person name="Suzuki Y."/>
            <person name="Arimoto A."/>
            <person name="Ishii H."/>
            <person name="Satoh N."/>
            <person name="Nishiyama T."/>
            <person name="Hasebe M."/>
            <person name="Maruyama T."/>
            <person name="Minagawa J."/>
            <person name="Obokata J."/>
            <person name="Shigenobu S."/>
        </authorList>
    </citation>
    <scope>NUCLEOTIDE SEQUENCE [LARGE SCALE GENOMIC DNA]</scope>
</reference>
<keyword evidence="5" id="KW-0812">Transmembrane</keyword>
<feature type="transmembrane region" description="Helical" evidence="5">
    <location>
        <begin position="12"/>
        <end position="31"/>
    </location>
</feature>
<dbReference type="InterPro" id="IPR051663">
    <property type="entry name" value="CLec_Tetranectin-domain"/>
</dbReference>
<feature type="domain" description="C-type lectin" evidence="6">
    <location>
        <begin position="43"/>
        <end position="161"/>
    </location>
</feature>
<dbReference type="GO" id="GO:0008083">
    <property type="term" value="F:growth factor activity"/>
    <property type="evidence" value="ECO:0007669"/>
    <property type="project" value="TreeGrafter"/>
</dbReference>
<dbReference type="Proteomes" id="UP000735302">
    <property type="component" value="Unassembled WGS sequence"/>
</dbReference>
<evidence type="ECO:0000256" key="2">
    <source>
        <dbReference type="ARBA" id="ARBA00022525"/>
    </source>
</evidence>
<keyword evidence="4" id="KW-0430">Lectin</keyword>
<evidence type="ECO:0000313" key="7">
    <source>
        <dbReference type="EMBL" id="GFO28050.1"/>
    </source>
</evidence>
<dbReference type="Pfam" id="PF00059">
    <property type="entry name" value="Lectin_C"/>
    <property type="match status" value="1"/>
</dbReference>
<proteinExistence type="predicted"/>
<dbReference type="GO" id="GO:0030246">
    <property type="term" value="F:carbohydrate binding"/>
    <property type="evidence" value="ECO:0007669"/>
    <property type="project" value="UniProtKB-KW"/>
</dbReference>
<dbReference type="InterPro" id="IPR001304">
    <property type="entry name" value="C-type_lectin-like"/>
</dbReference>
<dbReference type="InterPro" id="IPR016186">
    <property type="entry name" value="C-type_lectin-like/link_sf"/>
</dbReference>
<dbReference type="PANTHER" id="PTHR22799:SF1">
    <property type="entry name" value="C-TYPE LECTIN DOMAIN FAMILY 11 MEMBER A"/>
    <property type="match status" value="1"/>
</dbReference>